<dbReference type="InterPro" id="IPR002397">
    <property type="entry name" value="Cyt_P450_B"/>
</dbReference>
<evidence type="ECO:0000313" key="8">
    <source>
        <dbReference type="EMBL" id="MBD2775298.1"/>
    </source>
</evidence>
<dbReference type="GO" id="GO:0020037">
    <property type="term" value="F:heme binding"/>
    <property type="evidence" value="ECO:0007669"/>
    <property type="project" value="InterPro"/>
</dbReference>
<proteinExistence type="inferred from homology"/>
<dbReference type="EMBL" id="JACXAE010000078">
    <property type="protein sequence ID" value="MBD2775298.1"/>
    <property type="molecule type" value="Genomic_DNA"/>
</dbReference>
<gene>
    <name evidence="8" type="ORF">ICL16_25370</name>
</gene>
<dbReference type="AlphaFoldDB" id="A0A8J6XIW7"/>
<dbReference type="Proteomes" id="UP000629098">
    <property type="component" value="Unassembled WGS sequence"/>
</dbReference>
<evidence type="ECO:0000256" key="6">
    <source>
        <dbReference type="ARBA" id="ARBA00023033"/>
    </source>
</evidence>
<dbReference type="InterPro" id="IPR001128">
    <property type="entry name" value="Cyt_P450"/>
</dbReference>
<comment type="caution">
    <text evidence="8">The sequence shown here is derived from an EMBL/GenBank/DDBJ whole genome shotgun (WGS) entry which is preliminary data.</text>
</comment>
<keyword evidence="4 7" id="KW-0560">Oxidoreductase</keyword>
<evidence type="ECO:0000256" key="7">
    <source>
        <dbReference type="RuleBase" id="RU000461"/>
    </source>
</evidence>
<evidence type="ECO:0000313" key="9">
    <source>
        <dbReference type="Proteomes" id="UP000629098"/>
    </source>
</evidence>
<dbReference type="PRINTS" id="PR00359">
    <property type="entry name" value="BP450"/>
</dbReference>
<keyword evidence="5 7" id="KW-0408">Iron</keyword>
<dbReference type="RefSeq" id="WP_190833519.1">
    <property type="nucleotide sequence ID" value="NZ_CAWPPI010000078.1"/>
</dbReference>
<evidence type="ECO:0000256" key="4">
    <source>
        <dbReference type="ARBA" id="ARBA00023002"/>
    </source>
</evidence>
<dbReference type="PANTHER" id="PTHR46696">
    <property type="entry name" value="P450, PUTATIVE (EUROFUNG)-RELATED"/>
    <property type="match status" value="1"/>
</dbReference>
<comment type="similarity">
    <text evidence="1 7">Belongs to the cytochrome P450 family.</text>
</comment>
<keyword evidence="9" id="KW-1185">Reference proteome</keyword>
<dbReference type="PANTHER" id="PTHR46696:SF1">
    <property type="entry name" value="CYTOCHROME P450 YJIB-RELATED"/>
    <property type="match status" value="1"/>
</dbReference>
<accession>A0A8J6XIW7</accession>
<reference evidence="8" key="1">
    <citation type="submission" date="2020-09" db="EMBL/GenBank/DDBJ databases">
        <title>Iningainema tapete sp. nov. (Scytonemataceae, Cyanobacteria) from greenhouses in central Florida (USA) produces two types of nodularin with biosynthetic potential for microcystin-LR and anabaenopeptins.</title>
        <authorList>
            <person name="Berthold D.E."/>
            <person name="Lefler F.W."/>
            <person name="Huang I.-S."/>
            <person name="Abdulla H."/>
            <person name="Zimba P.V."/>
            <person name="Laughinghouse H.D. IV."/>
        </authorList>
    </citation>
    <scope>NUCLEOTIDE SEQUENCE</scope>
    <source>
        <strain evidence="8">BLCCT55</strain>
    </source>
</reference>
<dbReference type="PROSITE" id="PS00086">
    <property type="entry name" value="CYTOCHROME_P450"/>
    <property type="match status" value="1"/>
</dbReference>
<name>A0A8J6XIW7_9CYAN</name>
<dbReference type="SUPFAM" id="SSF48264">
    <property type="entry name" value="Cytochrome P450"/>
    <property type="match status" value="1"/>
</dbReference>
<keyword evidence="3 7" id="KW-0479">Metal-binding</keyword>
<dbReference type="GO" id="GO:0005506">
    <property type="term" value="F:iron ion binding"/>
    <property type="evidence" value="ECO:0007669"/>
    <property type="project" value="InterPro"/>
</dbReference>
<dbReference type="CDD" id="cd11032">
    <property type="entry name" value="P450_EryK-like"/>
    <property type="match status" value="1"/>
</dbReference>
<evidence type="ECO:0000256" key="3">
    <source>
        <dbReference type="ARBA" id="ARBA00022723"/>
    </source>
</evidence>
<dbReference type="InterPro" id="IPR017972">
    <property type="entry name" value="Cyt_P450_CS"/>
</dbReference>
<keyword evidence="2 7" id="KW-0349">Heme</keyword>
<evidence type="ECO:0000256" key="2">
    <source>
        <dbReference type="ARBA" id="ARBA00022617"/>
    </source>
</evidence>
<evidence type="ECO:0000256" key="1">
    <source>
        <dbReference type="ARBA" id="ARBA00010617"/>
    </source>
</evidence>
<protein>
    <submittedName>
        <fullName evidence="8">Cytochrome P450</fullName>
    </submittedName>
</protein>
<sequence>MQLNQQSLDKKQDFQLLDNLFPWYAKMRRESPVFYDSTSESWIVFNYQDVKRILSDWQTFSSKVPHPPEQTDFTQSLNFTDPPKHRSLRTLVAQVFTQRRVELLAPRIAELAHELIDRVFEQGRMDFIHDFSIPLPVIVIAEILGIPIEEREDFKRWSDGIMVEDKSAYRAMGDYFRDLLEQRRGKQGKDLVSDLIAAHEGGEKLTAQELVDFCMVLLVAGNETTTNLLANAIVCFHEYPLAYERLKNEPTLLPLAIEEVLRYRSPVQMISRLTKVETQIGNQTIPAGQLIQVCLGSANRDERQFERADEFVIDRQPNEHVAFGNGIHFCLGAPLARLEATIGLRAVLERLPNLRITQDAKLEPNATKDVHGLKALPVLF</sequence>
<keyword evidence="6 7" id="KW-0503">Monooxygenase</keyword>
<dbReference type="InterPro" id="IPR036396">
    <property type="entry name" value="Cyt_P450_sf"/>
</dbReference>
<dbReference type="FunFam" id="1.10.630.10:FF:000018">
    <property type="entry name" value="Cytochrome P450 monooxygenase"/>
    <property type="match status" value="1"/>
</dbReference>
<dbReference type="GO" id="GO:0016705">
    <property type="term" value="F:oxidoreductase activity, acting on paired donors, with incorporation or reduction of molecular oxygen"/>
    <property type="evidence" value="ECO:0007669"/>
    <property type="project" value="InterPro"/>
</dbReference>
<evidence type="ECO:0000256" key="5">
    <source>
        <dbReference type="ARBA" id="ARBA00023004"/>
    </source>
</evidence>
<dbReference type="Pfam" id="PF00067">
    <property type="entry name" value="p450"/>
    <property type="match status" value="2"/>
</dbReference>
<organism evidence="8 9">
    <name type="scientific">Iningainema tapete BLCC-T55</name>
    <dbReference type="NCBI Taxonomy" id="2748662"/>
    <lineage>
        <taxon>Bacteria</taxon>
        <taxon>Bacillati</taxon>
        <taxon>Cyanobacteriota</taxon>
        <taxon>Cyanophyceae</taxon>
        <taxon>Nostocales</taxon>
        <taxon>Scytonemataceae</taxon>
        <taxon>Iningainema tapete</taxon>
    </lineage>
</organism>
<dbReference type="Gene3D" id="1.10.630.10">
    <property type="entry name" value="Cytochrome P450"/>
    <property type="match status" value="1"/>
</dbReference>
<dbReference type="GO" id="GO:0004497">
    <property type="term" value="F:monooxygenase activity"/>
    <property type="evidence" value="ECO:0007669"/>
    <property type="project" value="UniProtKB-KW"/>
</dbReference>